<dbReference type="OrthoDB" id="7066556at2"/>
<keyword evidence="9" id="KW-1185">Reference proteome</keyword>
<keyword evidence="5 8" id="KW-0378">Hydrolase</keyword>
<evidence type="ECO:0000259" key="7">
    <source>
        <dbReference type="PROSITE" id="PS51462"/>
    </source>
</evidence>
<dbReference type="InterPro" id="IPR020084">
    <property type="entry name" value="NUDIX_hydrolase_CS"/>
</dbReference>
<dbReference type="GO" id="GO:0004081">
    <property type="term" value="F:bis(5'-nucleosyl)-tetraphosphatase (asymmetrical) activity"/>
    <property type="evidence" value="ECO:0007669"/>
    <property type="project" value="TreeGrafter"/>
</dbReference>
<evidence type="ECO:0000256" key="3">
    <source>
        <dbReference type="ARBA" id="ARBA00018911"/>
    </source>
</evidence>
<evidence type="ECO:0000313" key="8">
    <source>
        <dbReference type="EMBL" id="BBA33534.1"/>
    </source>
</evidence>
<evidence type="ECO:0000256" key="1">
    <source>
        <dbReference type="ARBA" id="ARBA00001946"/>
    </source>
</evidence>
<dbReference type="PROSITE" id="PS00893">
    <property type="entry name" value="NUDIX_BOX"/>
    <property type="match status" value="1"/>
</dbReference>
<dbReference type="Proteomes" id="UP000266313">
    <property type="component" value="Chromosome"/>
</dbReference>
<dbReference type="InterPro" id="IPR003565">
    <property type="entry name" value="Tetra_PHTase"/>
</dbReference>
<proteinExistence type="inferred from homology"/>
<dbReference type="KEGG" id="mmai:sS8_1576"/>
<reference evidence="8 9" key="1">
    <citation type="submission" date="2016-12" db="EMBL/GenBank/DDBJ databases">
        <title>Genome sequencing of Methylocaldum marinum.</title>
        <authorList>
            <person name="Takeuchi M."/>
            <person name="Kamagata Y."/>
            <person name="Hiraoka S."/>
            <person name="Oshima K."/>
            <person name="Hattori M."/>
            <person name="Iwasaki W."/>
        </authorList>
    </citation>
    <scope>NUCLEOTIDE SEQUENCE [LARGE SCALE GENOMIC DNA]</scope>
    <source>
        <strain evidence="8 9">S8</strain>
    </source>
</reference>
<dbReference type="GO" id="GO:0006754">
    <property type="term" value="P:ATP biosynthetic process"/>
    <property type="evidence" value="ECO:0007669"/>
    <property type="project" value="TreeGrafter"/>
</dbReference>
<comment type="similarity">
    <text evidence="2">Belongs to the Nudix hydrolase family.</text>
</comment>
<dbReference type="InterPro" id="IPR015797">
    <property type="entry name" value="NUDIX_hydrolase-like_dom_sf"/>
</dbReference>
<dbReference type="InterPro" id="IPR051325">
    <property type="entry name" value="Nudix_hydrolase_domain"/>
</dbReference>
<comment type="cofactor">
    <cofactor evidence="1">
        <name>Mg(2+)</name>
        <dbReference type="ChEBI" id="CHEBI:18420"/>
    </cofactor>
</comment>
<dbReference type="GO" id="GO:0006167">
    <property type="term" value="P:AMP biosynthetic process"/>
    <property type="evidence" value="ECO:0007669"/>
    <property type="project" value="TreeGrafter"/>
</dbReference>
<keyword evidence="4" id="KW-0547">Nucleotide-binding</keyword>
<dbReference type="CDD" id="cd03428">
    <property type="entry name" value="NUDIX_Ap4A_Nudt2"/>
    <property type="match status" value="1"/>
</dbReference>
<evidence type="ECO:0000256" key="5">
    <source>
        <dbReference type="ARBA" id="ARBA00022801"/>
    </source>
</evidence>
<evidence type="ECO:0000256" key="6">
    <source>
        <dbReference type="ARBA" id="ARBA00032644"/>
    </source>
</evidence>
<sequence length="151" mass="17468">MIKNYILSAGVVIVRGSADEPRYLLLRAFRYWDFPKGVVEEGEDALAAAQREVLEETNLTGLNFRWGKGYQETPPYGVGKIARYYLAESPRGEVYLPVNPLLGRPEHDEFRWVNFKEANKLLGSRLRAILNWADWLVTRERHYSSDSKESF</sequence>
<gene>
    <name evidence="8" type="ORF">sS8_1576</name>
</gene>
<evidence type="ECO:0000256" key="2">
    <source>
        <dbReference type="ARBA" id="ARBA00005582"/>
    </source>
</evidence>
<dbReference type="RefSeq" id="WP_119629129.1">
    <property type="nucleotide sequence ID" value="NZ_AP017928.1"/>
</dbReference>
<dbReference type="PROSITE" id="PS51462">
    <property type="entry name" value="NUDIX"/>
    <property type="match status" value="1"/>
</dbReference>
<dbReference type="SUPFAM" id="SSF55811">
    <property type="entry name" value="Nudix"/>
    <property type="match status" value="1"/>
</dbReference>
<dbReference type="AlphaFoldDB" id="A0A250KPQ9"/>
<dbReference type="InterPro" id="IPR000086">
    <property type="entry name" value="NUDIX_hydrolase_dom"/>
</dbReference>
<dbReference type="GO" id="GO:0000166">
    <property type="term" value="F:nucleotide binding"/>
    <property type="evidence" value="ECO:0007669"/>
    <property type="project" value="UniProtKB-KW"/>
</dbReference>
<evidence type="ECO:0000313" key="9">
    <source>
        <dbReference type="Proteomes" id="UP000266313"/>
    </source>
</evidence>
<dbReference type="Pfam" id="PF00293">
    <property type="entry name" value="NUDIX"/>
    <property type="match status" value="1"/>
</dbReference>
<accession>A0A250KPQ9</accession>
<organism evidence="8 9">
    <name type="scientific">Methylocaldum marinum</name>
    <dbReference type="NCBI Taxonomy" id="1432792"/>
    <lineage>
        <taxon>Bacteria</taxon>
        <taxon>Pseudomonadati</taxon>
        <taxon>Pseudomonadota</taxon>
        <taxon>Gammaproteobacteria</taxon>
        <taxon>Methylococcales</taxon>
        <taxon>Methylococcaceae</taxon>
        <taxon>Methylocaldum</taxon>
    </lineage>
</organism>
<dbReference type="PANTHER" id="PTHR21340">
    <property type="entry name" value="DIADENOSINE 5,5-P1,P4-TETRAPHOSPHATE PYROPHOSPHOHYDROLASE MUTT"/>
    <property type="match status" value="1"/>
</dbReference>
<name>A0A250KPQ9_9GAMM</name>
<protein>
    <recommendedName>
        <fullName evidence="3">Bis(5'-nucleosyl)-tetraphosphatase [asymmetrical]</fullName>
    </recommendedName>
    <alternativeName>
        <fullName evidence="6">Diadenosine 5',5'''-P1,P4-tetraphosphate asymmetrical hydrolase</fullName>
    </alternativeName>
</protein>
<feature type="domain" description="Nudix hydrolase" evidence="7">
    <location>
        <begin position="4"/>
        <end position="135"/>
    </location>
</feature>
<dbReference type="EMBL" id="AP017928">
    <property type="protein sequence ID" value="BBA33534.1"/>
    <property type="molecule type" value="Genomic_DNA"/>
</dbReference>
<evidence type="ECO:0000256" key="4">
    <source>
        <dbReference type="ARBA" id="ARBA00022741"/>
    </source>
</evidence>
<dbReference type="Gene3D" id="3.90.79.10">
    <property type="entry name" value="Nucleoside Triphosphate Pyrophosphohydrolase"/>
    <property type="match status" value="1"/>
</dbReference>
<dbReference type="PANTHER" id="PTHR21340:SF0">
    <property type="entry name" value="BIS(5'-NUCLEOSYL)-TETRAPHOSPHATASE [ASYMMETRICAL]"/>
    <property type="match status" value="1"/>
</dbReference>